<dbReference type="AlphaFoldDB" id="A0A6M5YS66"/>
<protein>
    <submittedName>
        <fullName evidence="1">Uncharacterized protein</fullName>
    </submittedName>
</protein>
<name>A0A6M5YS66_9BACT</name>
<dbReference type="KEGG" id="ftj:FTUN_3837"/>
<reference evidence="2" key="1">
    <citation type="submission" date="2020-05" db="EMBL/GenBank/DDBJ databases">
        <title>Frigoriglobus tundricola gen. nov., sp. nov., a psychrotolerant cellulolytic planctomycete of the family Gemmataceae with two divergent copies of 16S rRNA gene.</title>
        <authorList>
            <person name="Kulichevskaya I.S."/>
            <person name="Ivanova A.A."/>
            <person name="Naumoff D.G."/>
            <person name="Beletsky A.V."/>
            <person name="Rijpstra W.I.C."/>
            <person name="Sinninghe Damste J.S."/>
            <person name="Mardanov A.V."/>
            <person name="Ravin N.V."/>
            <person name="Dedysh S.N."/>
        </authorList>
    </citation>
    <scope>NUCLEOTIDE SEQUENCE [LARGE SCALE GENOMIC DNA]</scope>
    <source>
        <strain evidence="2">PL17</strain>
    </source>
</reference>
<gene>
    <name evidence="1" type="ORF">FTUN_3837</name>
</gene>
<accession>A0A6M5YS66</accession>
<sequence>MGFGDPKRVRTSVRSWGRHIGYVTVVTYPDRDLTLHPEGSPYSEVVVSGLDEKHVALLQEFKEHWLVHCGPTYDTTTAAGRLTAKQVTALAAYALLHRHDAAPVLIEAIKAHVENMLR</sequence>
<keyword evidence="2" id="KW-1185">Reference proteome</keyword>
<proteinExistence type="predicted"/>
<dbReference type="EMBL" id="CP053452">
    <property type="protein sequence ID" value="QJW96280.1"/>
    <property type="molecule type" value="Genomic_DNA"/>
</dbReference>
<dbReference type="Proteomes" id="UP000503447">
    <property type="component" value="Chromosome"/>
</dbReference>
<organism evidence="1 2">
    <name type="scientific">Frigoriglobus tundricola</name>
    <dbReference type="NCBI Taxonomy" id="2774151"/>
    <lineage>
        <taxon>Bacteria</taxon>
        <taxon>Pseudomonadati</taxon>
        <taxon>Planctomycetota</taxon>
        <taxon>Planctomycetia</taxon>
        <taxon>Gemmatales</taxon>
        <taxon>Gemmataceae</taxon>
        <taxon>Frigoriglobus</taxon>
    </lineage>
</organism>
<evidence type="ECO:0000313" key="1">
    <source>
        <dbReference type="EMBL" id="QJW96280.1"/>
    </source>
</evidence>
<dbReference type="RefSeq" id="WP_171471900.1">
    <property type="nucleotide sequence ID" value="NZ_CP053452.2"/>
</dbReference>
<evidence type="ECO:0000313" key="2">
    <source>
        <dbReference type="Proteomes" id="UP000503447"/>
    </source>
</evidence>